<dbReference type="STRING" id="314256.OG2516_15449"/>
<dbReference type="OrthoDB" id="9773738at2"/>
<evidence type="ECO:0000313" key="7">
    <source>
        <dbReference type="EMBL" id="EAR51372.1"/>
    </source>
</evidence>
<evidence type="ECO:0000256" key="1">
    <source>
        <dbReference type="ARBA" id="ARBA00001947"/>
    </source>
</evidence>
<proteinExistence type="inferred from homology"/>
<dbReference type="InterPro" id="IPR036866">
    <property type="entry name" value="RibonucZ/Hydroxyglut_hydro"/>
</dbReference>
<organism evidence="7 8">
    <name type="scientific">Oceanicola granulosus (strain ATCC BAA-861 / DSM 15982 / KCTC 12143 / HTCC2516)</name>
    <dbReference type="NCBI Taxonomy" id="314256"/>
    <lineage>
        <taxon>Bacteria</taxon>
        <taxon>Pseudomonadati</taxon>
        <taxon>Pseudomonadota</taxon>
        <taxon>Alphaproteobacteria</taxon>
        <taxon>Rhodobacterales</taxon>
        <taxon>Roseobacteraceae</taxon>
        <taxon>Oceanicola</taxon>
    </lineage>
</organism>
<dbReference type="InterPro" id="IPR001279">
    <property type="entry name" value="Metallo-B-lactamas"/>
</dbReference>
<dbReference type="EMBL" id="AAOT01000013">
    <property type="protein sequence ID" value="EAR51372.1"/>
    <property type="molecule type" value="Genomic_DNA"/>
</dbReference>
<dbReference type="PANTHER" id="PTHR42978">
    <property type="entry name" value="QUORUM-QUENCHING LACTONASE YTNP-RELATED-RELATED"/>
    <property type="match status" value="1"/>
</dbReference>
<dbReference type="eggNOG" id="COG0491">
    <property type="taxonomic scope" value="Bacteria"/>
</dbReference>
<dbReference type="RefSeq" id="WP_007256604.1">
    <property type="nucleotide sequence ID" value="NZ_CH724108.1"/>
</dbReference>
<reference evidence="7 8" key="1">
    <citation type="journal article" date="2010" name="J. Bacteriol.">
        <title>Genome sequences of Oceanicola granulosus HTCC2516(T) and Oceanicola batsensis HTCC2597(TDelta).</title>
        <authorList>
            <person name="Thrash J.C."/>
            <person name="Cho J.C."/>
            <person name="Vergin K.L."/>
            <person name="Giovannoni S.J."/>
        </authorList>
    </citation>
    <scope>NUCLEOTIDE SEQUENCE [LARGE SCALE GENOMIC DNA]</scope>
    <source>
        <strain evidence="8">ATCC BAA-861 / DSM 15982 / KCTC 12143 / HTCC2516</strain>
    </source>
</reference>
<dbReference type="SMART" id="SM00849">
    <property type="entry name" value="Lactamase_B"/>
    <property type="match status" value="1"/>
</dbReference>
<accession>Q2CFC3</accession>
<dbReference type="HOGENOM" id="CLU_030571_3_4_5"/>
<dbReference type="Pfam" id="PF00753">
    <property type="entry name" value="Lactamase_B"/>
    <property type="match status" value="1"/>
</dbReference>
<evidence type="ECO:0000313" key="8">
    <source>
        <dbReference type="Proteomes" id="UP000003635"/>
    </source>
</evidence>
<protein>
    <submittedName>
        <fullName evidence="7">GumP protein</fullName>
    </submittedName>
</protein>
<evidence type="ECO:0000256" key="3">
    <source>
        <dbReference type="ARBA" id="ARBA00022723"/>
    </source>
</evidence>
<evidence type="ECO:0000256" key="5">
    <source>
        <dbReference type="ARBA" id="ARBA00022833"/>
    </source>
</evidence>
<comment type="similarity">
    <text evidence="2">Belongs to the metallo-beta-lactamase superfamily.</text>
</comment>
<sequence length="268" mass="28328">MDLSFHVTATVPAHERMLRHAAPWRKLRLPVRFGLLRHPRLGAVLIDTGYSAHALHAPGRSAGLRAYGKLLRPSLVAGGSVADVLAAHRLAPADVAAVILTHLHPDHVSGLTDFPAARIHLAADAGAALAARHPMRQGLFPELLPADLATRTARFEDAPAAPQPGGLGLGHDVFGDGSVFAIPLPGHAPGHVGLRFAGDGLLYAADTEWLRSALPDPRLPPLPLRAIVDDAPAFLASKTRVAAFAAAGGDVLLCHQPERHRLDRGTWT</sequence>
<evidence type="ECO:0000256" key="2">
    <source>
        <dbReference type="ARBA" id="ARBA00007749"/>
    </source>
</evidence>
<comment type="caution">
    <text evidence="7">The sequence shown here is derived from an EMBL/GenBank/DDBJ whole genome shotgun (WGS) entry which is preliminary data.</text>
</comment>
<gene>
    <name evidence="7" type="ORF">OG2516_15449</name>
</gene>
<dbReference type="GO" id="GO:0016787">
    <property type="term" value="F:hydrolase activity"/>
    <property type="evidence" value="ECO:0007669"/>
    <property type="project" value="UniProtKB-KW"/>
</dbReference>
<dbReference type="Gene3D" id="3.60.15.10">
    <property type="entry name" value="Ribonuclease Z/Hydroxyacylglutathione hydrolase-like"/>
    <property type="match status" value="1"/>
</dbReference>
<evidence type="ECO:0000256" key="4">
    <source>
        <dbReference type="ARBA" id="ARBA00022801"/>
    </source>
</evidence>
<comment type="cofactor">
    <cofactor evidence="1">
        <name>Zn(2+)</name>
        <dbReference type="ChEBI" id="CHEBI:29105"/>
    </cofactor>
</comment>
<keyword evidence="3" id="KW-0479">Metal-binding</keyword>
<dbReference type="SUPFAM" id="SSF56281">
    <property type="entry name" value="Metallo-hydrolase/oxidoreductase"/>
    <property type="match status" value="1"/>
</dbReference>
<keyword evidence="8" id="KW-1185">Reference proteome</keyword>
<dbReference type="PANTHER" id="PTHR42978:SF2">
    <property type="entry name" value="102 KBASES UNSTABLE REGION: FROM 1 TO 119443"/>
    <property type="match status" value="1"/>
</dbReference>
<dbReference type="AlphaFoldDB" id="Q2CFC3"/>
<dbReference type="InterPro" id="IPR051013">
    <property type="entry name" value="MBL_superfamily_lactonases"/>
</dbReference>
<evidence type="ECO:0000259" key="6">
    <source>
        <dbReference type="SMART" id="SM00849"/>
    </source>
</evidence>
<dbReference type="GO" id="GO:0046872">
    <property type="term" value="F:metal ion binding"/>
    <property type="evidence" value="ECO:0007669"/>
    <property type="project" value="UniProtKB-KW"/>
</dbReference>
<keyword evidence="5" id="KW-0862">Zinc</keyword>
<keyword evidence="4" id="KW-0378">Hydrolase</keyword>
<feature type="domain" description="Metallo-beta-lactamase" evidence="6">
    <location>
        <begin position="30"/>
        <end position="255"/>
    </location>
</feature>
<name>Q2CFC3_OCEGH</name>
<dbReference type="Proteomes" id="UP000003635">
    <property type="component" value="Unassembled WGS sequence"/>
</dbReference>